<protein>
    <submittedName>
        <fullName evidence="1">Uncharacterized protein</fullName>
    </submittedName>
</protein>
<organism evidence="1 2">
    <name type="scientific">Rathayibacter rubneri</name>
    <dbReference type="NCBI Taxonomy" id="2950106"/>
    <lineage>
        <taxon>Bacteria</taxon>
        <taxon>Bacillati</taxon>
        <taxon>Actinomycetota</taxon>
        <taxon>Actinomycetes</taxon>
        <taxon>Micrococcales</taxon>
        <taxon>Microbacteriaceae</taxon>
        <taxon>Rathayibacter</taxon>
    </lineage>
</organism>
<comment type="caution">
    <text evidence="1">The sequence shown here is derived from an EMBL/GenBank/DDBJ whole genome shotgun (WGS) entry which is preliminary data.</text>
</comment>
<dbReference type="AlphaFoldDB" id="A0A9X2DZ71"/>
<gene>
    <name evidence="1" type="ORF">NB037_03670</name>
</gene>
<sequence>MAVTRLMLDGVDYTLAPEIDLDALRSALLDGVSSVGRWVGFASLNRGVVHALITPASSVRLEEHPDAPVEFTWDGDQAGYDLDFSYGIS</sequence>
<evidence type="ECO:0000313" key="2">
    <source>
        <dbReference type="Proteomes" id="UP001155240"/>
    </source>
</evidence>
<name>A0A9X2DZ71_9MICO</name>
<dbReference type="Proteomes" id="UP001155240">
    <property type="component" value="Unassembled WGS sequence"/>
</dbReference>
<reference evidence="1" key="1">
    <citation type="submission" date="2022-06" db="EMBL/GenBank/DDBJ databases">
        <title>Whole genome shotgun sequencing (WGS) of Rathayibacter sp. ZW T2_19, isolated from stored onions (Allium cepa).</title>
        <authorList>
            <person name="Stoll D.A."/>
            <person name="Huch M."/>
        </authorList>
    </citation>
    <scope>NUCLEOTIDE SEQUENCE</scope>
    <source>
        <strain evidence="1">ZW T2_19</strain>
    </source>
</reference>
<dbReference type="EMBL" id="JAMRYM010000006">
    <property type="protein sequence ID" value="MCM6761509.1"/>
    <property type="molecule type" value="Genomic_DNA"/>
</dbReference>
<accession>A0A9X2DZ71</accession>
<evidence type="ECO:0000313" key="1">
    <source>
        <dbReference type="EMBL" id="MCM6761509.1"/>
    </source>
</evidence>
<dbReference type="RefSeq" id="WP_251943767.1">
    <property type="nucleotide sequence ID" value="NZ_JAMRYM010000006.1"/>
</dbReference>
<proteinExistence type="predicted"/>
<keyword evidence="2" id="KW-1185">Reference proteome</keyword>